<comment type="caution">
    <text evidence="1">The sequence shown here is derived from an EMBL/GenBank/DDBJ whole genome shotgun (WGS) entry which is preliminary data.</text>
</comment>
<dbReference type="Proteomes" id="UP001432322">
    <property type="component" value="Unassembled WGS sequence"/>
</dbReference>
<sequence length="82" mass="9333">SSPMGNLGRGRCLLSTWHNRGHCGSCSRRRWRQHHSSVRLHVGRELVEARLLSWLEEGPETEDGECNVRVLRSSLDGVRTLV</sequence>
<organism evidence="1 2">
    <name type="scientific">Pristionchus fissidentatus</name>
    <dbReference type="NCBI Taxonomy" id="1538716"/>
    <lineage>
        <taxon>Eukaryota</taxon>
        <taxon>Metazoa</taxon>
        <taxon>Ecdysozoa</taxon>
        <taxon>Nematoda</taxon>
        <taxon>Chromadorea</taxon>
        <taxon>Rhabditida</taxon>
        <taxon>Rhabditina</taxon>
        <taxon>Diplogasteromorpha</taxon>
        <taxon>Diplogasteroidea</taxon>
        <taxon>Neodiplogasteridae</taxon>
        <taxon>Pristionchus</taxon>
    </lineage>
</organism>
<feature type="non-terminal residue" evidence="1">
    <location>
        <position position="82"/>
    </location>
</feature>
<evidence type="ECO:0000313" key="2">
    <source>
        <dbReference type="Proteomes" id="UP001432322"/>
    </source>
</evidence>
<proteinExistence type="predicted"/>
<protein>
    <submittedName>
        <fullName evidence="1">Uncharacterized protein</fullName>
    </submittedName>
</protein>
<name>A0AAV5W919_9BILA</name>
<evidence type="ECO:0000313" key="1">
    <source>
        <dbReference type="EMBL" id="GMT26880.1"/>
    </source>
</evidence>
<accession>A0AAV5W919</accession>
<reference evidence="1" key="1">
    <citation type="submission" date="2023-10" db="EMBL/GenBank/DDBJ databases">
        <title>Genome assembly of Pristionchus species.</title>
        <authorList>
            <person name="Yoshida K."/>
            <person name="Sommer R.J."/>
        </authorList>
    </citation>
    <scope>NUCLEOTIDE SEQUENCE</scope>
    <source>
        <strain evidence="1">RS5133</strain>
    </source>
</reference>
<dbReference type="EMBL" id="BTSY01000005">
    <property type="protein sequence ID" value="GMT26880.1"/>
    <property type="molecule type" value="Genomic_DNA"/>
</dbReference>
<keyword evidence="2" id="KW-1185">Reference proteome</keyword>
<dbReference type="AlphaFoldDB" id="A0AAV5W919"/>
<gene>
    <name evidence="1" type="ORF">PFISCL1PPCAC_18177</name>
</gene>
<feature type="non-terminal residue" evidence="1">
    <location>
        <position position="1"/>
    </location>
</feature>